<evidence type="ECO:0000313" key="1">
    <source>
        <dbReference type="EMBL" id="WAS91058.1"/>
    </source>
</evidence>
<keyword evidence="2" id="KW-1185">Reference proteome</keyword>
<dbReference type="PROSITE" id="PS51257">
    <property type="entry name" value="PROKAR_LIPOPROTEIN"/>
    <property type="match status" value="1"/>
</dbReference>
<dbReference type="EMBL" id="CP114040">
    <property type="protein sequence ID" value="WAS91058.1"/>
    <property type="molecule type" value="Genomic_DNA"/>
</dbReference>
<proteinExistence type="predicted"/>
<name>A0ABY7GVR1_9BACT</name>
<protein>
    <submittedName>
        <fullName evidence="1">Uncharacterized protein</fullName>
    </submittedName>
</protein>
<organism evidence="1 2">
    <name type="scientific">Nannocystis punicea</name>
    <dbReference type="NCBI Taxonomy" id="2995304"/>
    <lineage>
        <taxon>Bacteria</taxon>
        <taxon>Pseudomonadati</taxon>
        <taxon>Myxococcota</taxon>
        <taxon>Polyangia</taxon>
        <taxon>Nannocystales</taxon>
        <taxon>Nannocystaceae</taxon>
        <taxon>Nannocystis</taxon>
    </lineage>
</organism>
<dbReference type="Proteomes" id="UP001164459">
    <property type="component" value="Chromosome"/>
</dbReference>
<gene>
    <name evidence="1" type="ORF">O0S08_33130</name>
</gene>
<dbReference type="RefSeq" id="WP_269033422.1">
    <property type="nucleotide sequence ID" value="NZ_CP114040.1"/>
</dbReference>
<accession>A0ABY7GVR1</accession>
<sequence length="247" mass="25822">MRNRMFSILVLGGLGLMAGGCDESIEAGAVQPRAVTISDDWGVHDPVQFPEVGSCEDYYDTRCADLSPQACALVRARYTCSESKVGVTITDSFAGQAAHAGIWYVVNEDGAGKAAGSAKQACAAVTDKLDRLDCLALVGVAGHEAAVRELAPKGGLAPVLPLSQIDPEELPLPAEDPLVQALDPLGWKVPALGLAAREHLAAGIVIEDVIMLVAPGGASFYSKRGSILVHDARCSMDKVELCLDVDP</sequence>
<evidence type="ECO:0000313" key="2">
    <source>
        <dbReference type="Proteomes" id="UP001164459"/>
    </source>
</evidence>
<reference evidence="1" key="1">
    <citation type="submission" date="2022-11" db="EMBL/GenBank/DDBJ databases">
        <title>Minimal conservation of predation-associated metabolite biosynthetic gene clusters underscores biosynthetic potential of Myxococcota including descriptions for ten novel species: Archangium lansinium sp. nov., Myxococcus landrumus sp. nov., Nannocystis bai.</title>
        <authorList>
            <person name="Ahearne A."/>
            <person name="Stevens C."/>
            <person name="Dowd S."/>
        </authorList>
    </citation>
    <scope>NUCLEOTIDE SEQUENCE</scope>
    <source>
        <strain evidence="1">Fl3</strain>
    </source>
</reference>